<evidence type="ECO:0000256" key="2">
    <source>
        <dbReference type="ARBA" id="ARBA00023315"/>
    </source>
</evidence>
<dbReference type="PROSITE" id="PS51186">
    <property type="entry name" value="GNAT"/>
    <property type="match status" value="1"/>
</dbReference>
<dbReference type="HOGENOM" id="CLU_013985_4_2_9"/>
<gene>
    <name evidence="4" type="primary">pat</name>
    <name evidence="4" type="ordered locus">Acin_2438</name>
</gene>
<dbReference type="Pfam" id="PF13420">
    <property type="entry name" value="Acetyltransf_4"/>
    <property type="match status" value="1"/>
</dbReference>
<evidence type="ECO:0000313" key="5">
    <source>
        <dbReference type="Proteomes" id="UP000007093"/>
    </source>
</evidence>
<dbReference type="KEGG" id="ain:Acin_2438"/>
<sequence>MKSMKPFVSFPPLVIRPASPDDAALLRLIYAPYIQETAITFEKTVPSLKEFRERIVHTLQQYPYLVCEENQEVVGYAYLSAFNPRSAYRHCAETSIYVKKNMRHHGVGKALYQALEKSAQSMGILNLNACIAYPSNEKKADPFLSLDSPHFHEHLGYTVVGRFHQCGFKFGRYYDMIWMEKMIGRHDKSPHPFTPYPELSAK</sequence>
<feature type="domain" description="N-acetyltransferase" evidence="3">
    <location>
        <begin position="13"/>
        <end position="184"/>
    </location>
</feature>
<keyword evidence="1 4" id="KW-0808">Transferase</keyword>
<name>G4Q7W0_ACIIR</name>
<keyword evidence="5" id="KW-1185">Reference proteome</keyword>
<dbReference type="eggNOG" id="COG1247">
    <property type="taxonomic scope" value="Bacteria"/>
</dbReference>
<dbReference type="PATRIC" id="fig|568816.4.peg.2366"/>
<dbReference type="AlphaFoldDB" id="G4Q7W0"/>
<proteinExistence type="predicted"/>
<dbReference type="EMBL" id="CP003058">
    <property type="protein sequence ID" value="AEQ23630.1"/>
    <property type="molecule type" value="Genomic_DNA"/>
</dbReference>
<organism evidence="4 5">
    <name type="scientific">Acidaminococcus intestini (strain RyC-MR95)</name>
    <dbReference type="NCBI Taxonomy" id="568816"/>
    <lineage>
        <taxon>Bacteria</taxon>
        <taxon>Bacillati</taxon>
        <taxon>Bacillota</taxon>
        <taxon>Negativicutes</taxon>
        <taxon>Acidaminococcales</taxon>
        <taxon>Acidaminococcaceae</taxon>
        <taxon>Acidaminococcus</taxon>
    </lineage>
</organism>
<dbReference type="Proteomes" id="UP000007093">
    <property type="component" value="Chromosome"/>
</dbReference>
<dbReference type="PANTHER" id="PTHR43072">
    <property type="entry name" value="N-ACETYLTRANSFERASE"/>
    <property type="match status" value="1"/>
</dbReference>
<accession>G4Q7W0</accession>
<dbReference type="PANTHER" id="PTHR43072:SF23">
    <property type="entry name" value="UPF0039 PROTEIN C11D3.02C"/>
    <property type="match status" value="1"/>
</dbReference>
<dbReference type="SUPFAM" id="SSF55729">
    <property type="entry name" value="Acyl-CoA N-acyltransferases (Nat)"/>
    <property type="match status" value="1"/>
</dbReference>
<dbReference type="GO" id="GO:0016747">
    <property type="term" value="F:acyltransferase activity, transferring groups other than amino-acyl groups"/>
    <property type="evidence" value="ECO:0007669"/>
    <property type="project" value="InterPro"/>
</dbReference>
<dbReference type="InterPro" id="IPR000182">
    <property type="entry name" value="GNAT_dom"/>
</dbReference>
<evidence type="ECO:0000259" key="3">
    <source>
        <dbReference type="PROSITE" id="PS51186"/>
    </source>
</evidence>
<keyword evidence="2 4" id="KW-0012">Acyltransferase</keyword>
<evidence type="ECO:0000256" key="1">
    <source>
        <dbReference type="ARBA" id="ARBA00022679"/>
    </source>
</evidence>
<dbReference type="Gene3D" id="3.40.630.30">
    <property type="match status" value="1"/>
</dbReference>
<dbReference type="InParanoid" id="G4Q7W0"/>
<evidence type="ECO:0000313" key="4">
    <source>
        <dbReference type="EMBL" id="AEQ23630.1"/>
    </source>
</evidence>
<reference evidence="4 5" key="1">
    <citation type="journal article" date="2011" name="J. Bacteriol.">
        <title>Complete genome sequence of Acidaminococcus intestini RYC-MR95, a Gram-negative bacterium from the phylum Firmicutes.</title>
        <authorList>
            <person name="D'Auria G."/>
            <person name="Galan J.C."/>
            <person name="Rodriguez-Alcayna M."/>
            <person name="Moya A."/>
            <person name="Baquero F."/>
            <person name="Latorre A."/>
        </authorList>
    </citation>
    <scope>NUCLEOTIDE SEQUENCE [LARGE SCALE GENOMIC DNA]</scope>
    <source>
        <strain evidence="4 5">RyC-MR95</strain>
    </source>
</reference>
<dbReference type="InterPro" id="IPR016181">
    <property type="entry name" value="Acyl_CoA_acyltransferase"/>
</dbReference>
<dbReference type="CDD" id="cd04301">
    <property type="entry name" value="NAT_SF"/>
    <property type="match status" value="1"/>
</dbReference>
<protein>
    <submittedName>
        <fullName evidence="4">Acyltransferase</fullName>
    </submittedName>
</protein>